<reference evidence="2 3" key="1">
    <citation type="submission" date="2014-06" db="EMBL/GenBank/DDBJ databases">
        <authorList>
            <person name="Swart Estienne"/>
        </authorList>
    </citation>
    <scope>NUCLEOTIDE SEQUENCE [LARGE SCALE GENOMIC DNA]</scope>
    <source>
        <strain evidence="2 3">130c</strain>
    </source>
</reference>
<accession>A0A078B3X4</accession>
<evidence type="ECO:0000313" key="3">
    <source>
        <dbReference type="Proteomes" id="UP000039865"/>
    </source>
</evidence>
<feature type="compositionally biased region" description="Low complexity" evidence="1">
    <location>
        <begin position="68"/>
        <end position="83"/>
    </location>
</feature>
<evidence type="ECO:0000313" key="2">
    <source>
        <dbReference type="EMBL" id="CDW87882.1"/>
    </source>
</evidence>
<keyword evidence="3" id="KW-1185">Reference proteome</keyword>
<feature type="region of interest" description="Disordered" evidence="1">
    <location>
        <begin position="68"/>
        <end position="87"/>
    </location>
</feature>
<name>A0A078B3X4_STYLE</name>
<dbReference type="Proteomes" id="UP000039865">
    <property type="component" value="Unassembled WGS sequence"/>
</dbReference>
<sequence>MWQNLIYRGAKQTLRKSTLSASYMTKMIFVQQRNINFSSIGALNVDQKVEPKIKQRMNNESKLQQNYVHNNSNNQSNSVNKQSDMPLNSKFTGQNQENQTQFVLIKMMNQQPIRGKQLIEEFKIYIKMVDPNDKSLTLTVARNLLYFAQILFFEKRQNTEPMIQDLCKIIEQALDLIQSDIQPQSQEEQIVNSASENKEELKQLIAKFLVMDDSTLEIQERKGIRMSPDLEVNLEPEFRLNEKEFEMLFHIQAIEAKFDNLFTHITIYQQLNLKDFQAIFESACFVFGELTYDNEVLDYFADNLLIRLEKDSDQVSTKAVHSLLKTFSELRSPRKDVFQKLTDITIEMMENNKGDQVLFFYCLTRNARMNQKDLFEKILRACLKHRQFDRIKYQQNVTIILQAFSMMRYYDINVWTSILKQAKYHYMLSQPTTDQFYRQMDIALHLFKTDNPKFLEDPKNQEFAELYNDAKNLVNYKIIQTAGLPTISRAHCFYVHVLTQLGYSDLKVEQKVKCLTADVFIPSLDMIIEIHGPNHYKNGTSMPIGSATYVERIFRQYHKHFLAVPFQYYNMSLLYGQDEDVAAGMQYIQKLIDAELQRGKQQEVQSQDKQNKLEGNQ</sequence>
<organism evidence="2 3">
    <name type="scientific">Stylonychia lemnae</name>
    <name type="common">Ciliate</name>
    <dbReference type="NCBI Taxonomy" id="5949"/>
    <lineage>
        <taxon>Eukaryota</taxon>
        <taxon>Sar</taxon>
        <taxon>Alveolata</taxon>
        <taxon>Ciliophora</taxon>
        <taxon>Intramacronucleata</taxon>
        <taxon>Spirotrichea</taxon>
        <taxon>Stichotrichia</taxon>
        <taxon>Sporadotrichida</taxon>
        <taxon>Oxytrichidae</taxon>
        <taxon>Stylonychinae</taxon>
        <taxon>Stylonychia</taxon>
    </lineage>
</organism>
<dbReference type="InParanoid" id="A0A078B3X4"/>
<evidence type="ECO:0008006" key="4">
    <source>
        <dbReference type="Google" id="ProtNLM"/>
    </source>
</evidence>
<gene>
    <name evidence="2" type="primary">Contig16063.g17116</name>
    <name evidence="2" type="ORF">STYLEM_16995</name>
</gene>
<protein>
    <recommendedName>
        <fullName evidence="4">RAP domain-containing protein</fullName>
    </recommendedName>
</protein>
<evidence type="ECO:0000256" key="1">
    <source>
        <dbReference type="SAM" id="MobiDB-lite"/>
    </source>
</evidence>
<dbReference type="AlphaFoldDB" id="A0A078B3X4"/>
<dbReference type="EMBL" id="CCKQ01016012">
    <property type="protein sequence ID" value="CDW87882.1"/>
    <property type="molecule type" value="Genomic_DNA"/>
</dbReference>
<proteinExistence type="predicted"/>